<evidence type="ECO:0000313" key="7">
    <source>
        <dbReference type="EMBL" id="SPD17997.1"/>
    </source>
</evidence>
<dbReference type="PANTHER" id="PTHR48047">
    <property type="entry name" value="GLYCOSYLTRANSFERASE"/>
    <property type="match status" value="1"/>
</dbReference>
<evidence type="ECO:0000259" key="6">
    <source>
        <dbReference type="Pfam" id="PF26168"/>
    </source>
</evidence>
<dbReference type="EC" id="2.4.1.-" evidence="5"/>
<dbReference type="GO" id="GO:0035251">
    <property type="term" value="F:UDP-glucosyltransferase activity"/>
    <property type="evidence" value="ECO:0007669"/>
    <property type="project" value="TreeGrafter"/>
</dbReference>
<dbReference type="FunFam" id="3.40.50.2000:FF:000071">
    <property type="entry name" value="Glycosyltransferase"/>
    <property type="match status" value="1"/>
</dbReference>
<dbReference type="Pfam" id="PF00201">
    <property type="entry name" value="UDPGT"/>
    <property type="match status" value="1"/>
</dbReference>
<dbReference type="Gene3D" id="3.40.50.2000">
    <property type="entry name" value="Glycogen Phosphorylase B"/>
    <property type="match status" value="2"/>
</dbReference>
<dbReference type="Pfam" id="PF26168">
    <property type="entry name" value="Glyco_transf_N"/>
    <property type="match status" value="1"/>
</dbReference>
<dbReference type="FunFam" id="3.40.50.2000:FF:000047">
    <property type="entry name" value="Glycosyltransferase"/>
    <property type="match status" value="1"/>
</dbReference>
<evidence type="ECO:0000256" key="5">
    <source>
        <dbReference type="RuleBase" id="RU362057"/>
    </source>
</evidence>
<reference evidence="7" key="1">
    <citation type="submission" date="2018-02" db="EMBL/GenBank/DDBJ databases">
        <authorList>
            <person name="Cohen D.B."/>
            <person name="Kent A.D."/>
        </authorList>
    </citation>
    <scope>NUCLEOTIDE SEQUENCE</scope>
</reference>
<evidence type="ECO:0000256" key="3">
    <source>
        <dbReference type="ARBA" id="ARBA00022679"/>
    </source>
</evidence>
<dbReference type="PANTHER" id="PTHR48047:SF182">
    <property type="entry name" value="GLYCOSYLTRANSFERASE"/>
    <property type="match status" value="1"/>
</dbReference>
<feature type="domain" description="Glycosyltransferase N-terminal" evidence="6">
    <location>
        <begin position="6"/>
        <end position="248"/>
    </location>
</feature>
<dbReference type="SUPFAM" id="SSF53756">
    <property type="entry name" value="UDP-Glycosyltransferase/glycogen phosphorylase"/>
    <property type="match status" value="1"/>
</dbReference>
<dbReference type="AlphaFoldDB" id="A0A2N9HVM7"/>
<dbReference type="EMBL" id="OIVN01004550">
    <property type="protein sequence ID" value="SPD17997.1"/>
    <property type="molecule type" value="Genomic_DNA"/>
</dbReference>
<sequence length="552" mass="61722">MASKPDQIHFVMIPLMAQGHLIPTVDMARILAQRGVTVTIVTTHLNAKRLNMIIDRAIESGLKIRLFQLRFPCIEAGLPEGCENLDVLPSRDLSKNFFHAASILRQPLEQCLKKLQPQPSCIISDRYLAWTADIACEFQIPRLVFDGTSCFSVTCSRNIHISRIHERVSGSESFVVPGLPHRIELTKAQLPNAFNPGSVVLKDLHQEIKAAELTAHGLIVNTFEELEPEYIKEYKKLKRGNVWCIGPVSLYNKDNLDKSQRGNKASIHSNQCLKRLDSRSASSVLYVCLGTLSCTEPQQLIELGLALEASNRPFIWVIRKGYKSDEVEKWISKERFEERTKGRSFLIWGWAPQVLILSHQAIGGFLTHCGWNSTLEGVCAGLPMITWPLFSEQFFNEKFVVQVLSIGVSVGADFTIKWGDEEKYEVMVKRYDIKKAIDMLMDAGEEGEKRRKRARELGDMASKAVEAEGSSYQNITLLIEDTMRHAIAHKAKSIPSRVSQVNSSVEVEVVVGCQRLGGGGCGLVVFGDGLFPDLLVMVVRGGDGDSVWVCRR</sequence>
<keyword evidence="2 4" id="KW-0328">Glycosyltransferase</keyword>
<evidence type="ECO:0000256" key="2">
    <source>
        <dbReference type="ARBA" id="ARBA00022676"/>
    </source>
</evidence>
<gene>
    <name evidence="7" type="ORF">FSB_LOCUS45879</name>
</gene>
<comment type="similarity">
    <text evidence="1 4">Belongs to the UDP-glycosyltransferase family.</text>
</comment>
<name>A0A2N9HVM7_FAGSY</name>
<organism evidence="7">
    <name type="scientific">Fagus sylvatica</name>
    <name type="common">Beechnut</name>
    <dbReference type="NCBI Taxonomy" id="28930"/>
    <lineage>
        <taxon>Eukaryota</taxon>
        <taxon>Viridiplantae</taxon>
        <taxon>Streptophyta</taxon>
        <taxon>Embryophyta</taxon>
        <taxon>Tracheophyta</taxon>
        <taxon>Spermatophyta</taxon>
        <taxon>Magnoliopsida</taxon>
        <taxon>eudicotyledons</taxon>
        <taxon>Gunneridae</taxon>
        <taxon>Pentapetalae</taxon>
        <taxon>rosids</taxon>
        <taxon>fabids</taxon>
        <taxon>Fagales</taxon>
        <taxon>Fagaceae</taxon>
        <taxon>Fagus</taxon>
    </lineage>
</organism>
<protein>
    <recommendedName>
        <fullName evidence="5">Glycosyltransferase</fullName>
        <ecNumber evidence="5">2.4.1.-</ecNumber>
    </recommendedName>
</protein>
<dbReference type="InterPro" id="IPR058980">
    <property type="entry name" value="Glyco_transf_N"/>
</dbReference>
<keyword evidence="3 4" id="KW-0808">Transferase</keyword>
<dbReference type="InterPro" id="IPR035595">
    <property type="entry name" value="UDP_glycos_trans_CS"/>
</dbReference>
<evidence type="ECO:0000256" key="4">
    <source>
        <dbReference type="RuleBase" id="RU003718"/>
    </source>
</evidence>
<dbReference type="CDD" id="cd03784">
    <property type="entry name" value="GT1_Gtf-like"/>
    <property type="match status" value="1"/>
</dbReference>
<evidence type="ECO:0000256" key="1">
    <source>
        <dbReference type="ARBA" id="ARBA00009995"/>
    </source>
</evidence>
<accession>A0A2N9HVM7</accession>
<proteinExistence type="inferred from homology"/>
<dbReference type="InterPro" id="IPR002213">
    <property type="entry name" value="UDP_glucos_trans"/>
</dbReference>
<dbReference type="PROSITE" id="PS00375">
    <property type="entry name" value="UDPGT"/>
    <property type="match status" value="1"/>
</dbReference>